<evidence type="ECO:0000313" key="1">
    <source>
        <dbReference type="EMBL" id="RJX49855.1"/>
    </source>
</evidence>
<dbReference type="InterPro" id="IPR007612">
    <property type="entry name" value="LOR"/>
</dbReference>
<keyword evidence="2" id="KW-1185">Reference proteome</keyword>
<dbReference type="AlphaFoldDB" id="A0A3A6QBD3"/>
<dbReference type="InterPro" id="IPR025659">
    <property type="entry name" value="Tubby-like_C"/>
</dbReference>
<dbReference type="EMBL" id="QMDW01000008">
    <property type="protein sequence ID" value="RJX49855.1"/>
    <property type="molecule type" value="Genomic_DNA"/>
</dbReference>
<proteinExistence type="predicted"/>
<organism evidence="1 2">
    <name type="scientific">Halonotius pteroides</name>
    <dbReference type="NCBI Taxonomy" id="268735"/>
    <lineage>
        <taxon>Archaea</taxon>
        <taxon>Methanobacteriati</taxon>
        <taxon>Methanobacteriota</taxon>
        <taxon>Stenosarchaea group</taxon>
        <taxon>Halobacteria</taxon>
        <taxon>Halobacteriales</taxon>
        <taxon>Haloferacaceae</taxon>
        <taxon>Halonotius</taxon>
    </lineage>
</organism>
<dbReference type="Proteomes" id="UP000281564">
    <property type="component" value="Unassembled WGS sequence"/>
</dbReference>
<gene>
    <name evidence="1" type="ORF">DP106_07015</name>
</gene>
<reference evidence="1 2" key="1">
    <citation type="submission" date="2018-06" db="EMBL/GenBank/DDBJ databases">
        <title>Halonotius sp. F13-13 a new haloarchaeeon isolated from a solar saltern from Isla Cristina, Huelva, Spain.</title>
        <authorList>
            <person name="Duran-Viseras A."/>
            <person name="Sanchez-Porro C."/>
            <person name="Ventosa A."/>
        </authorList>
    </citation>
    <scope>NUCLEOTIDE SEQUENCE [LARGE SCALE GENOMIC DNA]</scope>
    <source>
        <strain evidence="1 2">CECT 7525</strain>
    </source>
</reference>
<dbReference type="SUPFAM" id="SSF54518">
    <property type="entry name" value="Tubby C-terminal domain-like"/>
    <property type="match status" value="1"/>
</dbReference>
<dbReference type="RefSeq" id="WP_120084318.1">
    <property type="nucleotide sequence ID" value="NZ_QMDW01000008.1"/>
</dbReference>
<dbReference type="OrthoDB" id="178461at2157"/>
<name>A0A3A6QBD3_9EURY</name>
<sequence>MALQDRYDISGIELADDTYTVIQGVFRNKYKAVDAAGQTVLRGKQELFKLKETFPFVDDDGTTVFTVTASSVIDIAGDYVLSGAATDEPVVILDNDFSLLQDTWTIRDPETREALAMIDSRGAAVTLARNLLPFGELIPHKYEITDPQGGHVGSIDGHFTLLKDTYEVTIDDTSRVPKEPIIAAAMVIDAIQGN</sequence>
<protein>
    <submittedName>
        <fullName evidence="1">Uncharacterized protein</fullName>
    </submittedName>
</protein>
<evidence type="ECO:0000313" key="2">
    <source>
        <dbReference type="Proteomes" id="UP000281564"/>
    </source>
</evidence>
<accession>A0A3A6QBD3</accession>
<comment type="caution">
    <text evidence="1">The sequence shown here is derived from an EMBL/GenBank/DDBJ whole genome shotgun (WGS) entry which is preliminary data.</text>
</comment>
<dbReference type="Pfam" id="PF04525">
    <property type="entry name" value="LOR"/>
    <property type="match status" value="1"/>
</dbReference>